<dbReference type="PANTHER" id="PTHR42735">
    <property type="match status" value="1"/>
</dbReference>
<dbReference type="InterPro" id="IPR002129">
    <property type="entry name" value="PyrdxlP-dep_de-COase"/>
</dbReference>
<evidence type="ECO:0000256" key="17">
    <source>
        <dbReference type="ARBA" id="ARBA00038965"/>
    </source>
</evidence>
<comment type="caution">
    <text evidence="19">The sequence shown here is derived from an EMBL/GenBank/DDBJ whole genome shotgun (WGS) entry which is preliminary data.</text>
</comment>
<dbReference type="GO" id="GO:0008117">
    <property type="term" value="F:sphinganine-1-phosphate aldolase activity"/>
    <property type="evidence" value="ECO:0007669"/>
    <property type="project" value="UniProtKB-EC"/>
</dbReference>
<dbReference type="EC" id="4.1.2.27" evidence="17"/>
<organism evidence="19 20">
    <name type="scientific">Caenorhabditis remanei</name>
    <name type="common">Caenorhabditis vulgaris</name>
    <dbReference type="NCBI Taxonomy" id="31234"/>
    <lineage>
        <taxon>Eukaryota</taxon>
        <taxon>Metazoa</taxon>
        <taxon>Ecdysozoa</taxon>
        <taxon>Nematoda</taxon>
        <taxon>Chromadorea</taxon>
        <taxon>Rhabditida</taxon>
        <taxon>Rhabditina</taxon>
        <taxon>Rhabditomorpha</taxon>
        <taxon>Rhabditoidea</taxon>
        <taxon>Rhabditidae</taxon>
        <taxon>Peloderinae</taxon>
        <taxon>Caenorhabditis</taxon>
    </lineage>
</organism>
<keyword evidence="8" id="KW-0256">Endoplasmic reticulum</keyword>
<sequence>MGVTWVFEAEQTAKSVERILESLGAELTGQYSIDVTPYNPPVPSTEYPPNIVMHHSKCPQSTFSICPKGDFKKSPKAVCDRGFDLIMSKLSAGLLIDNAGKIEINGNEFRLHSDWTARVGTAVQGTTVKGTIVEIEYDASLIVVQCRDMIVEFIKNTFNKYMGISYDSSDRDLSFRIALEYFDDLRLLFNAKCSGLEAWQIVSYAISLCLFIAWFKRMIRSNEPPLIQIRKSVFSLLRSLPWVRRKLEADLAKAQVEIEEEVHQYDHMREFYKFLPERCMDSEEILADGRRYAMMGERRHVQHYDPQTRDEDMKLSAKSIFCSSSTYSPIRDPHRSDAFPGVRKMEAEILKMTCAMFHGGKDACGVVAGGGTEALMLACLAYRNRSRARGEWRAEIVAPSTAHPALDKAAAFFDMTIKRIQVDGDDRANVGAMKRAIGPRTCMIIASAPNHITGTVDPIEKLAKLAQRYHIPLHVDCTLGGFVLPFMEHADYSVPAYDFRLPGVTSISADLHRYGQCPGRLSVLMYREPVFLRHQFFTNSEWPGGCYATPTMSGGRDGGAVATAWAIMLRKGRDGYINACQRIVEGTRQLAYRLQGIDGISIKGSADLCVVAFTTSEVNVYNLVDFMVHKGWHVDPLLSPAAARIPITLSMCEEGVIEHFIEDLEVGICNLKSMESDKLGTTASFYHMLKKVNDKTLVDELSMIRLAAHYSIPPPAERRSLRTLSVEGRKLSMLGATGEMGKKLEELRRGYQKDKEARKEAAAAAAQAIKDEE</sequence>
<dbReference type="Pfam" id="PF08612">
    <property type="entry name" value="Med20"/>
    <property type="match status" value="1"/>
</dbReference>
<evidence type="ECO:0000256" key="16">
    <source>
        <dbReference type="ARBA" id="ARBA00038302"/>
    </source>
</evidence>
<evidence type="ECO:0000256" key="12">
    <source>
        <dbReference type="ARBA" id="ARBA00023098"/>
    </source>
</evidence>
<evidence type="ECO:0000256" key="15">
    <source>
        <dbReference type="ARBA" id="ARBA00023242"/>
    </source>
</evidence>
<evidence type="ECO:0000256" key="14">
    <source>
        <dbReference type="ARBA" id="ARBA00023239"/>
    </source>
</evidence>
<evidence type="ECO:0000256" key="8">
    <source>
        <dbReference type="ARBA" id="ARBA00022824"/>
    </source>
</evidence>
<keyword evidence="10" id="KW-0746">Sphingolipid metabolism</keyword>
<dbReference type="PANTHER" id="PTHR42735:SF6">
    <property type="entry name" value="SPHINGOSINE-1-PHOSPHATE LYASE 1"/>
    <property type="match status" value="1"/>
</dbReference>
<keyword evidence="14" id="KW-0456">Lyase</keyword>
<dbReference type="InterPro" id="IPR050477">
    <property type="entry name" value="GrpII_AminoAcid_Decarb"/>
</dbReference>
<dbReference type="Proteomes" id="UP000483820">
    <property type="component" value="Chromosome IV"/>
</dbReference>
<evidence type="ECO:0000313" key="20">
    <source>
        <dbReference type="Proteomes" id="UP000483820"/>
    </source>
</evidence>
<dbReference type="GO" id="GO:0005789">
    <property type="term" value="C:endoplasmic reticulum membrane"/>
    <property type="evidence" value="ECO:0007669"/>
    <property type="project" value="UniProtKB-SubCell"/>
</dbReference>
<protein>
    <recommendedName>
        <fullName evidence="17">sphinganine-1-phosphate aldolase</fullName>
        <ecNumber evidence="17">4.1.2.27</ecNumber>
    </recommendedName>
    <alternativeName>
        <fullName evidence="18">Sphingosine-1-phosphate aldolase</fullName>
    </alternativeName>
</protein>
<evidence type="ECO:0000256" key="10">
    <source>
        <dbReference type="ARBA" id="ARBA00022919"/>
    </source>
</evidence>
<dbReference type="GO" id="GO:0019752">
    <property type="term" value="P:carboxylic acid metabolic process"/>
    <property type="evidence" value="ECO:0007669"/>
    <property type="project" value="InterPro"/>
</dbReference>
<evidence type="ECO:0000256" key="6">
    <source>
        <dbReference type="ARBA" id="ARBA00010743"/>
    </source>
</evidence>
<dbReference type="GO" id="GO:0030170">
    <property type="term" value="F:pyridoxal phosphate binding"/>
    <property type="evidence" value="ECO:0007669"/>
    <property type="project" value="InterPro"/>
</dbReference>
<name>A0A6A5GX83_CAERE</name>
<reference evidence="19 20" key="1">
    <citation type="submission" date="2019-12" db="EMBL/GenBank/DDBJ databases">
        <title>Chromosome-level assembly of the Caenorhabditis remanei genome.</title>
        <authorList>
            <person name="Teterina A.A."/>
            <person name="Willis J.H."/>
            <person name="Phillips P.C."/>
        </authorList>
    </citation>
    <scope>NUCLEOTIDE SEQUENCE [LARGE SCALE GENOMIC DNA]</scope>
    <source>
        <strain evidence="19 20">PX506</strain>
        <tissue evidence="19">Whole organism</tissue>
    </source>
</reference>
<dbReference type="GO" id="GO:0016592">
    <property type="term" value="C:mediator complex"/>
    <property type="evidence" value="ECO:0007669"/>
    <property type="project" value="InterPro"/>
</dbReference>
<dbReference type="Gene3D" id="3.40.640.10">
    <property type="entry name" value="Type I PLP-dependent aspartate aminotransferase-like (Major domain)"/>
    <property type="match status" value="1"/>
</dbReference>
<comment type="subcellular location">
    <subcellularLocation>
        <location evidence="3">Endoplasmic reticulum membrane</location>
        <topology evidence="3">Single-pass membrane protein</topology>
    </subcellularLocation>
    <subcellularLocation>
        <location evidence="2">Nucleus</location>
    </subcellularLocation>
</comment>
<evidence type="ECO:0000256" key="9">
    <source>
        <dbReference type="ARBA" id="ARBA00022898"/>
    </source>
</evidence>
<comment type="similarity">
    <text evidence="16">Belongs to the group II decarboxylase family. Sphingosine-1-phosphate lyase subfamily.</text>
</comment>
<dbReference type="EMBL" id="WUAV01000004">
    <property type="protein sequence ID" value="KAF1759236.1"/>
    <property type="molecule type" value="Genomic_DNA"/>
</dbReference>
<dbReference type="GeneID" id="9807148"/>
<dbReference type="CDD" id="cd06450">
    <property type="entry name" value="DOPA_deC_like"/>
    <property type="match status" value="1"/>
</dbReference>
<dbReference type="Gene3D" id="3.90.1150.10">
    <property type="entry name" value="Aspartate Aminotransferase, domain 1"/>
    <property type="match status" value="1"/>
</dbReference>
<keyword evidence="15" id="KW-0539">Nucleus</keyword>
<evidence type="ECO:0000256" key="13">
    <source>
        <dbReference type="ARBA" id="ARBA00023136"/>
    </source>
</evidence>
<proteinExistence type="inferred from homology"/>
<dbReference type="GO" id="GO:0030149">
    <property type="term" value="P:sphingolipid catabolic process"/>
    <property type="evidence" value="ECO:0007669"/>
    <property type="project" value="TreeGrafter"/>
</dbReference>
<comment type="pathway">
    <text evidence="5">Sphingolipid metabolism.</text>
</comment>
<dbReference type="InterPro" id="IPR015424">
    <property type="entry name" value="PyrdxlP-dep_Trfase"/>
</dbReference>
<evidence type="ECO:0000256" key="1">
    <source>
        <dbReference type="ARBA" id="ARBA00001933"/>
    </source>
</evidence>
<evidence type="ECO:0000256" key="11">
    <source>
        <dbReference type="ARBA" id="ARBA00022989"/>
    </source>
</evidence>
<dbReference type="Gene3D" id="6.10.140.2150">
    <property type="match status" value="1"/>
</dbReference>
<dbReference type="Pfam" id="PF00282">
    <property type="entry name" value="Pyridoxal_deC"/>
    <property type="match status" value="1"/>
</dbReference>
<dbReference type="RefSeq" id="XP_053585843.1">
    <property type="nucleotide sequence ID" value="XM_053731071.1"/>
</dbReference>
<evidence type="ECO:0000256" key="5">
    <source>
        <dbReference type="ARBA" id="ARBA00004991"/>
    </source>
</evidence>
<keyword evidence="11" id="KW-1133">Transmembrane helix</keyword>
<evidence type="ECO:0000313" key="19">
    <source>
        <dbReference type="EMBL" id="KAF1759236.1"/>
    </source>
</evidence>
<dbReference type="CTD" id="9807148"/>
<dbReference type="InterPro" id="IPR015421">
    <property type="entry name" value="PyrdxlP-dep_Trfase_major"/>
</dbReference>
<gene>
    <name evidence="19" type="ORF">GCK72_015697</name>
</gene>
<dbReference type="GO" id="GO:0003712">
    <property type="term" value="F:transcription coregulator activity"/>
    <property type="evidence" value="ECO:0007669"/>
    <property type="project" value="InterPro"/>
</dbReference>
<keyword evidence="9" id="KW-0663">Pyridoxal phosphate</keyword>
<evidence type="ECO:0000256" key="18">
    <source>
        <dbReference type="ARBA" id="ARBA00042568"/>
    </source>
</evidence>
<accession>A0A6A5GX83</accession>
<dbReference type="InterPro" id="IPR013921">
    <property type="entry name" value="Mediator_Med20"/>
</dbReference>
<comment type="similarity">
    <text evidence="6">Belongs to the Mediator complex subunit 20 family.</text>
</comment>
<evidence type="ECO:0000256" key="7">
    <source>
        <dbReference type="ARBA" id="ARBA00022692"/>
    </source>
</evidence>
<dbReference type="AlphaFoldDB" id="A0A6A5GX83"/>
<dbReference type="KEGG" id="crq:GCK72_015697"/>
<evidence type="ECO:0000256" key="4">
    <source>
        <dbReference type="ARBA" id="ARBA00004760"/>
    </source>
</evidence>
<dbReference type="InterPro" id="IPR015422">
    <property type="entry name" value="PyrdxlP-dep_Trfase_small"/>
</dbReference>
<keyword evidence="7" id="KW-0812">Transmembrane</keyword>
<dbReference type="SUPFAM" id="SSF53383">
    <property type="entry name" value="PLP-dependent transferases"/>
    <property type="match status" value="1"/>
</dbReference>
<comment type="cofactor">
    <cofactor evidence="1">
        <name>pyridoxal 5'-phosphate</name>
        <dbReference type="ChEBI" id="CHEBI:597326"/>
    </cofactor>
</comment>
<keyword evidence="13" id="KW-0472">Membrane</keyword>
<dbReference type="GO" id="GO:0006357">
    <property type="term" value="P:regulation of transcription by RNA polymerase II"/>
    <property type="evidence" value="ECO:0007669"/>
    <property type="project" value="InterPro"/>
</dbReference>
<evidence type="ECO:0000256" key="3">
    <source>
        <dbReference type="ARBA" id="ARBA00004389"/>
    </source>
</evidence>
<comment type="pathway">
    <text evidence="4">Lipid metabolism; sphingolipid metabolism.</text>
</comment>
<dbReference type="FunFam" id="3.40.640.10:FF:000020">
    <property type="entry name" value="sphingosine-1-phosphate lyase 1"/>
    <property type="match status" value="1"/>
</dbReference>
<evidence type="ECO:0000256" key="2">
    <source>
        <dbReference type="ARBA" id="ARBA00004123"/>
    </source>
</evidence>
<keyword evidence="12" id="KW-0443">Lipid metabolism</keyword>